<evidence type="ECO:0000313" key="1">
    <source>
        <dbReference type="EMBL" id="PWW35205.1"/>
    </source>
</evidence>
<dbReference type="Proteomes" id="UP000247078">
    <property type="component" value="Unassembled WGS sequence"/>
</dbReference>
<dbReference type="EMBL" id="QLLI01000031">
    <property type="protein sequence ID" value="RAI83638.1"/>
    <property type="molecule type" value="Genomic_DNA"/>
</dbReference>
<proteinExistence type="predicted"/>
<dbReference type="RefSeq" id="WP_146217258.1">
    <property type="nucleotide sequence ID" value="NZ_QGTZ01000013.1"/>
</dbReference>
<dbReference type="EMBL" id="QGTZ01000013">
    <property type="protein sequence ID" value="PWW35205.1"/>
    <property type="molecule type" value="Genomic_DNA"/>
</dbReference>
<comment type="caution">
    <text evidence="1">The sequence shown here is derived from an EMBL/GenBank/DDBJ whole genome shotgun (WGS) entry which is preliminary data.</text>
</comment>
<gene>
    <name evidence="2" type="ORF">DET54_1317</name>
    <name evidence="1" type="ORF">DET56_113209</name>
</gene>
<evidence type="ECO:0000313" key="4">
    <source>
        <dbReference type="Proteomes" id="UP000248827"/>
    </source>
</evidence>
<accession>A0A855Y3Z7</accession>
<dbReference type="AlphaFoldDB" id="A0A855Y3Z7"/>
<evidence type="ECO:0000313" key="3">
    <source>
        <dbReference type="Proteomes" id="UP000247078"/>
    </source>
</evidence>
<organism evidence="1 3">
    <name type="scientific">Paenibacillus pabuli</name>
    <dbReference type="NCBI Taxonomy" id="1472"/>
    <lineage>
        <taxon>Bacteria</taxon>
        <taxon>Bacillati</taxon>
        <taxon>Bacillota</taxon>
        <taxon>Bacilli</taxon>
        <taxon>Bacillales</taxon>
        <taxon>Paenibacillaceae</taxon>
        <taxon>Paenibacillus</taxon>
    </lineage>
</organism>
<name>A0A855Y3Z7_9BACL</name>
<reference evidence="1 3" key="1">
    <citation type="submission" date="2018-05" db="EMBL/GenBank/DDBJ databases">
        <title>Freshwater and sediment microbial communities from various areas in North America, analyzing microbe dynamics in response to fracking.</title>
        <authorList>
            <person name="Lamendella R."/>
        </authorList>
    </citation>
    <scope>NUCLEOTIDE SEQUENCE [LARGE SCALE GENOMIC DNA]</scope>
    <source>
        <strain evidence="1 3">DB-3</strain>
        <strain evidence="2 4">NG-13</strain>
    </source>
</reference>
<dbReference type="Proteomes" id="UP000248827">
    <property type="component" value="Unassembled WGS sequence"/>
</dbReference>
<sequence>MEKKRVIQFGQRAENLIIEENRRAMESGRIEAVTQRPQLHNYMNNEMNLIKDQQQNIWRRRLLSSGARNQPWFDKLQDYRNEV</sequence>
<keyword evidence="4" id="KW-1185">Reference proteome</keyword>
<evidence type="ECO:0000313" key="2">
    <source>
        <dbReference type="EMBL" id="RAI83638.1"/>
    </source>
</evidence>
<protein>
    <submittedName>
        <fullName evidence="1">Uncharacterized protein</fullName>
    </submittedName>
</protein>
<dbReference type="OrthoDB" id="2647273at2"/>